<sequence length="333" mass="36640">MSFEEILMKALASVKQEDVLHDYTPLLVVYKDGSIQRFFGNHSVPPSFDTVTGVESKDIIISPETGVYVRMYKPRSIQVGEKVSLLVYFHGGGFVLESASSPQYHSYLNALASKANVICVSVDYRIAPEHPLPAAYEDSWAALEWVVKGLAGDEPWLKEHVDPARVFLAGDSAGGNIAHHMAMRLGSSCDTSVKLVPRGIVMVHAYFWGTDRIGSELQKLTASERSPQGSLLDRLWKFASPGTSGSDDPMINPGMDPELGKLAAEKLLIFVAEKDLLRDRGFYYKEALLKSGWKGEVDVIETAEANHIFHLLNPASPDAAHLMDQFVAFLNSS</sequence>
<name>A0AAW1M1R0_SAPOF</name>
<dbReference type="PANTHER" id="PTHR23024:SF467">
    <property type="entry name" value="CARBOXYLESTERASE 12-RELATED"/>
    <property type="match status" value="1"/>
</dbReference>
<feature type="active site" evidence="2">
    <location>
        <position position="172"/>
    </location>
</feature>
<dbReference type="SUPFAM" id="SSF53474">
    <property type="entry name" value="alpha/beta-Hydrolases"/>
    <property type="match status" value="1"/>
</dbReference>
<organism evidence="4 5">
    <name type="scientific">Saponaria officinalis</name>
    <name type="common">Common soapwort</name>
    <name type="synonym">Lychnis saponaria</name>
    <dbReference type="NCBI Taxonomy" id="3572"/>
    <lineage>
        <taxon>Eukaryota</taxon>
        <taxon>Viridiplantae</taxon>
        <taxon>Streptophyta</taxon>
        <taxon>Embryophyta</taxon>
        <taxon>Tracheophyta</taxon>
        <taxon>Spermatophyta</taxon>
        <taxon>Magnoliopsida</taxon>
        <taxon>eudicotyledons</taxon>
        <taxon>Gunneridae</taxon>
        <taxon>Pentapetalae</taxon>
        <taxon>Caryophyllales</taxon>
        <taxon>Caryophyllaceae</taxon>
        <taxon>Caryophylleae</taxon>
        <taxon>Saponaria</taxon>
    </lineage>
</organism>
<gene>
    <name evidence="4" type="ORF">RND81_03G068700</name>
</gene>
<evidence type="ECO:0000256" key="1">
    <source>
        <dbReference type="ARBA" id="ARBA00010515"/>
    </source>
</evidence>
<dbReference type="Proteomes" id="UP001443914">
    <property type="component" value="Unassembled WGS sequence"/>
</dbReference>
<comment type="similarity">
    <text evidence="1">Belongs to the 'GDXG' lipolytic enzyme family.</text>
</comment>
<evidence type="ECO:0000313" key="4">
    <source>
        <dbReference type="EMBL" id="KAK9740895.1"/>
    </source>
</evidence>
<evidence type="ECO:0000256" key="2">
    <source>
        <dbReference type="PROSITE-ProRule" id="PRU10038"/>
    </source>
</evidence>
<dbReference type="GO" id="GO:0016787">
    <property type="term" value="F:hydrolase activity"/>
    <property type="evidence" value="ECO:0007669"/>
    <property type="project" value="InterPro"/>
</dbReference>
<protein>
    <recommendedName>
        <fullName evidence="3">Alpha/beta hydrolase fold-3 domain-containing protein</fullName>
    </recommendedName>
</protein>
<dbReference type="Gene3D" id="3.40.50.1820">
    <property type="entry name" value="alpha/beta hydrolase"/>
    <property type="match status" value="1"/>
</dbReference>
<dbReference type="InterPro" id="IPR013094">
    <property type="entry name" value="AB_hydrolase_3"/>
</dbReference>
<dbReference type="AlphaFoldDB" id="A0AAW1M1R0"/>
<dbReference type="EMBL" id="JBDFQZ010000003">
    <property type="protein sequence ID" value="KAK9740895.1"/>
    <property type="molecule type" value="Genomic_DNA"/>
</dbReference>
<evidence type="ECO:0000259" key="3">
    <source>
        <dbReference type="Pfam" id="PF07859"/>
    </source>
</evidence>
<dbReference type="Pfam" id="PF07859">
    <property type="entry name" value="Abhydrolase_3"/>
    <property type="match status" value="1"/>
</dbReference>
<dbReference type="InterPro" id="IPR029058">
    <property type="entry name" value="AB_hydrolase_fold"/>
</dbReference>
<keyword evidence="5" id="KW-1185">Reference proteome</keyword>
<proteinExistence type="inferred from homology"/>
<accession>A0AAW1M1R0</accession>
<dbReference type="PANTHER" id="PTHR23024">
    <property type="entry name" value="ARYLACETAMIDE DEACETYLASE"/>
    <property type="match status" value="1"/>
</dbReference>
<feature type="domain" description="Alpha/beta hydrolase fold-3" evidence="3">
    <location>
        <begin position="86"/>
        <end position="310"/>
    </location>
</feature>
<evidence type="ECO:0000313" key="5">
    <source>
        <dbReference type="Proteomes" id="UP001443914"/>
    </source>
</evidence>
<dbReference type="InterPro" id="IPR050466">
    <property type="entry name" value="Carboxylest/Gibb_receptor"/>
</dbReference>
<reference evidence="4 5" key="1">
    <citation type="submission" date="2024-03" db="EMBL/GenBank/DDBJ databases">
        <title>WGS assembly of Saponaria officinalis var. Norfolk2.</title>
        <authorList>
            <person name="Jenkins J."/>
            <person name="Shu S."/>
            <person name="Grimwood J."/>
            <person name="Barry K."/>
            <person name="Goodstein D."/>
            <person name="Schmutz J."/>
            <person name="Leebens-Mack J."/>
            <person name="Osbourn A."/>
        </authorList>
    </citation>
    <scope>NUCLEOTIDE SEQUENCE [LARGE SCALE GENOMIC DNA]</scope>
    <source>
        <strain evidence="5">cv. Norfolk2</strain>
        <strain evidence="4">JIC</strain>
        <tissue evidence="4">Leaf</tissue>
    </source>
</reference>
<dbReference type="EMBL" id="JBDFQZ010000003">
    <property type="protein sequence ID" value="KAK9740894.1"/>
    <property type="molecule type" value="Genomic_DNA"/>
</dbReference>
<comment type="caution">
    <text evidence="4">The sequence shown here is derived from an EMBL/GenBank/DDBJ whole genome shotgun (WGS) entry which is preliminary data.</text>
</comment>
<dbReference type="PROSITE" id="PS01174">
    <property type="entry name" value="LIPASE_GDXG_SER"/>
    <property type="match status" value="1"/>
</dbReference>
<dbReference type="InterPro" id="IPR033140">
    <property type="entry name" value="Lipase_GDXG_put_SER_AS"/>
</dbReference>